<dbReference type="Pfam" id="PF13480">
    <property type="entry name" value="Acetyltransf_6"/>
    <property type="match status" value="1"/>
</dbReference>
<sequence>MLDLASRAWIDLIESTLSARVYPLDEGFQLTVFRRGPWRIGYLNFVAGCEALQPMSIARLRTIAREMGVHALRVQANEPVSDSLSFARYPLSACRIRDLQRWHVRQFDKGRRTENRLSRTALNLRPAVAGDGAAMHRLYQSTVQRKGGTAHYTRAYFEALAPLAGYVAEKDGVVVGFVCSARYGDRGLYLHGAHADSARSLYASDLLFLRMLEAARAAGLRSFDFLHSPHPSLLRYKQMWGGEAMTDWVSDLALNWRGTAFAALYSLRHRIRGQRSEPVRDKAEAE</sequence>
<dbReference type="RefSeq" id="WP_352888597.1">
    <property type="nucleotide sequence ID" value="NZ_JBEPIJ010000006.1"/>
</dbReference>
<dbReference type="EMBL" id="JBEPIJ010000006">
    <property type="protein sequence ID" value="MES0873763.1"/>
    <property type="molecule type" value="Genomic_DNA"/>
</dbReference>
<name>A0ABV2A931_9GAMM</name>
<reference evidence="2 3" key="1">
    <citation type="submission" date="2024-06" db="EMBL/GenBank/DDBJ databases">
        <authorList>
            <person name="Li Z."/>
            <person name="Jiang Y."/>
        </authorList>
    </citation>
    <scope>NUCLEOTIDE SEQUENCE [LARGE SCALE GENOMIC DNA]</scope>
    <source>
        <strain evidence="2 3">HSW-8</strain>
    </source>
</reference>
<dbReference type="GO" id="GO:0016746">
    <property type="term" value="F:acyltransferase activity"/>
    <property type="evidence" value="ECO:0007669"/>
    <property type="project" value="UniProtKB-KW"/>
</dbReference>
<comment type="caution">
    <text evidence="2">The sequence shown here is derived from an EMBL/GenBank/DDBJ whole genome shotgun (WGS) entry which is preliminary data.</text>
</comment>
<keyword evidence="2" id="KW-0808">Transferase</keyword>
<keyword evidence="3" id="KW-1185">Reference proteome</keyword>
<protein>
    <submittedName>
        <fullName evidence="2">GNAT family N-acetyltransferase</fullName>
        <ecNumber evidence="2">2.3.1.-</ecNumber>
    </submittedName>
</protein>
<feature type="domain" description="BioF2-like acetyltransferase" evidence="1">
    <location>
        <begin position="111"/>
        <end position="237"/>
    </location>
</feature>
<dbReference type="InterPro" id="IPR038740">
    <property type="entry name" value="BioF2-like_GNAT_dom"/>
</dbReference>
<evidence type="ECO:0000259" key="1">
    <source>
        <dbReference type="Pfam" id="PF13480"/>
    </source>
</evidence>
<dbReference type="Gene3D" id="3.40.630.30">
    <property type="match status" value="1"/>
</dbReference>
<evidence type="ECO:0000313" key="3">
    <source>
        <dbReference type="Proteomes" id="UP001465331"/>
    </source>
</evidence>
<gene>
    <name evidence="2" type="ORF">ABSH63_07085</name>
</gene>
<dbReference type="InterPro" id="IPR016181">
    <property type="entry name" value="Acyl_CoA_acyltransferase"/>
</dbReference>
<dbReference type="Proteomes" id="UP001465331">
    <property type="component" value="Unassembled WGS sequence"/>
</dbReference>
<keyword evidence="2" id="KW-0012">Acyltransferase</keyword>
<organism evidence="2 3">
    <name type="scientific">Sinimarinibacterium thermocellulolyticum</name>
    <dbReference type="NCBI Taxonomy" id="3170016"/>
    <lineage>
        <taxon>Bacteria</taxon>
        <taxon>Pseudomonadati</taxon>
        <taxon>Pseudomonadota</taxon>
        <taxon>Gammaproteobacteria</taxon>
        <taxon>Nevskiales</taxon>
        <taxon>Nevskiaceae</taxon>
        <taxon>Sinimarinibacterium</taxon>
    </lineage>
</organism>
<proteinExistence type="predicted"/>
<dbReference type="SUPFAM" id="SSF55729">
    <property type="entry name" value="Acyl-CoA N-acyltransferases (Nat)"/>
    <property type="match status" value="1"/>
</dbReference>
<accession>A0ABV2A931</accession>
<evidence type="ECO:0000313" key="2">
    <source>
        <dbReference type="EMBL" id="MES0873763.1"/>
    </source>
</evidence>
<dbReference type="EC" id="2.3.1.-" evidence="2"/>